<dbReference type="InterPro" id="IPR051944">
    <property type="entry name" value="BEACH_domain_protein"/>
</dbReference>
<name>A0A1S4ESA9_DIACI</name>
<gene>
    <name evidence="3" type="primary">LOC108254452</name>
</gene>
<dbReference type="RefSeq" id="XP_017304927.2">
    <property type="nucleotide sequence ID" value="XM_017449438.2"/>
</dbReference>
<dbReference type="AlphaFoldDB" id="A0A1S4ESA9"/>
<accession>A0A1S4ESA9</accession>
<organism evidence="2 3">
    <name type="scientific">Diaphorina citri</name>
    <name type="common">Asian citrus psyllid</name>
    <dbReference type="NCBI Taxonomy" id="121845"/>
    <lineage>
        <taxon>Eukaryota</taxon>
        <taxon>Metazoa</taxon>
        <taxon>Ecdysozoa</taxon>
        <taxon>Arthropoda</taxon>
        <taxon>Hexapoda</taxon>
        <taxon>Insecta</taxon>
        <taxon>Pterygota</taxon>
        <taxon>Neoptera</taxon>
        <taxon>Paraneoptera</taxon>
        <taxon>Hemiptera</taxon>
        <taxon>Sternorrhyncha</taxon>
        <taxon>Psylloidea</taxon>
        <taxon>Psyllidae</taxon>
        <taxon>Diaphorininae</taxon>
        <taxon>Diaphorina</taxon>
    </lineage>
</organism>
<dbReference type="PANTHER" id="PTHR46108">
    <property type="entry name" value="BLUE CHEESE"/>
    <property type="match status" value="1"/>
</dbReference>
<dbReference type="Proteomes" id="UP000079169">
    <property type="component" value="Unplaced"/>
</dbReference>
<evidence type="ECO:0000313" key="3">
    <source>
        <dbReference type="RefSeq" id="XP_017304927.2"/>
    </source>
</evidence>
<evidence type="ECO:0000256" key="1">
    <source>
        <dbReference type="ARBA" id="ARBA00022574"/>
    </source>
</evidence>
<feature type="non-terminal residue" evidence="3">
    <location>
        <position position="1"/>
    </location>
</feature>
<sequence length="94" mass="10127">LDLVLDGTPENATPPQISKFQTEILTSLMDHLLAADILIGEQAALPVVSGGNTTNIASNVCYLTSRIVDKLWQGSLTKDALDIFDFIIKLISQA</sequence>
<dbReference type="PaxDb" id="121845-A0A1S4ESA9"/>
<dbReference type="KEGG" id="dci:108254452"/>
<dbReference type="GeneID" id="108254452"/>
<proteinExistence type="predicted"/>
<keyword evidence="1" id="KW-0853">WD repeat</keyword>
<feature type="non-terminal residue" evidence="3">
    <location>
        <position position="94"/>
    </location>
</feature>
<dbReference type="STRING" id="121845.A0A1S4ESA9"/>
<reference evidence="3" key="1">
    <citation type="submission" date="2025-08" db="UniProtKB">
        <authorList>
            <consortium name="RefSeq"/>
        </authorList>
    </citation>
    <scope>IDENTIFICATION</scope>
</reference>
<protein>
    <submittedName>
        <fullName evidence="3">WD repeat and FYVE domain-containing protein 3-like</fullName>
    </submittedName>
</protein>
<dbReference type="PANTHER" id="PTHR46108:SF4">
    <property type="entry name" value="BLUE CHEESE"/>
    <property type="match status" value="1"/>
</dbReference>
<keyword evidence="2" id="KW-1185">Reference proteome</keyword>
<evidence type="ECO:0000313" key="2">
    <source>
        <dbReference type="Proteomes" id="UP000079169"/>
    </source>
</evidence>